<organism evidence="1 2">
    <name type="scientific">Fusarium pseudograminearum (strain CS3096)</name>
    <name type="common">Wheat and barley crown-rot fungus</name>
    <dbReference type="NCBI Taxonomy" id="1028729"/>
    <lineage>
        <taxon>Eukaryota</taxon>
        <taxon>Fungi</taxon>
        <taxon>Dikarya</taxon>
        <taxon>Ascomycota</taxon>
        <taxon>Pezizomycotina</taxon>
        <taxon>Sordariomycetes</taxon>
        <taxon>Hypocreomycetidae</taxon>
        <taxon>Hypocreales</taxon>
        <taxon>Nectriaceae</taxon>
        <taxon>Fusarium</taxon>
    </lineage>
</organism>
<reference evidence="1 2" key="1">
    <citation type="journal article" date="2012" name="PLoS Pathog.">
        <title>Comparative pathogenomics reveals horizontally acquired novel virulence genes in fungi infecting cereal hosts.</title>
        <authorList>
            <person name="Gardiner D.M."/>
            <person name="McDonald M.C."/>
            <person name="Covarelli L."/>
            <person name="Solomon P.S."/>
            <person name="Rusu A.G."/>
            <person name="Marshall M."/>
            <person name="Kazan K."/>
            <person name="Chakraborty S."/>
            <person name="McDonald B.A."/>
            <person name="Manners J.M."/>
        </authorList>
    </citation>
    <scope>NUCLEOTIDE SEQUENCE [LARGE SCALE GENOMIC DNA]</scope>
    <source>
        <strain evidence="1 2">CS3096</strain>
    </source>
</reference>
<protein>
    <submittedName>
        <fullName evidence="1">Uncharacterized protein</fullName>
    </submittedName>
</protein>
<evidence type="ECO:0000313" key="1">
    <source>
        <dbReference type="EMBL" id="EKJ76116.1"/>
    </source>
</evidence>
<dbReference type="KEGG" id="fpu:FPSE_03591"/>
<dbReference type="HOGENOM" id="CLU_2512740_0_0_1"/>
<proteinExistence type="predicted"/>
<comment type="caution">
    <text evidence="1">The sequence shown here is derived from an EMBL/GenBank/DDBJ whole genome shotgun (WGS) entry which is preliminary data.</text>
</comment>
<accession>K3UU76</accession>
<dbReference type="GeneID" id="20362210"/>
<dbReference type="Proteomes" id="UP000007978">
    <property type="component" value="Chromosome 1"/>
</dbReference>
<keyword evidence="2" id="KW-1185">Reference proteome</keyword>
<dbReference type="EMBL" id="AFNW01000077">
    <property type="protein sequence ID" value="EKJ76116.1"/>
    <property type="molecule type" value="Genomic_DNA"/>
</dbReference>
<dbReference type="RefSeq" id="XP_009254985.1">
    <property type="nucleotide sequence ID" value="XM_009256710.1"/>
</dbReference>
<dbReference type="AlphaFoldDB" id="K3UU76"/>
<evidence type="ECO:0000313" key="2">
    <source>
        <dbReference type="Proteomes" id="UP000007978"/>
    </source>
</evidence>
<name>K3UU76_FUSPC</name>
<sequence>MDPLDYNLLRGYRVIRITHPDTKIETADGSKDGLKASLPYASMEKDEPLVTYITRVGDEGLVKIGLKKEVSDALFQAQLSAIKFL</sequence>
<gene>
    <name evidence="1" type="ORF">FPSE_03591</name>
</gene>
<dbReference type="OrthoDB" id="5099608at2759"/>